<dbReference type="Proteomes" id="UP000176705">
    <property type="component" value="Unassembled WGS sequence"/>
</dbReference>
<dbReference type="PANTHER" id="PTHR36844:SF1">
    <property type="entry name" value="PROTEASE PRSW"/>
    <property type="match status" value="1"/>
</dbReference>
<dbReference type="PANTHER" id="PTHR36844">
    <property type="entry name" value="PROTEASE PRSW"/>
    <property type="match status" value="1"/>
</dbReference>
<dbReference type="Pfam" id="PF13367">
    <property type="entry name" value="PrsW-protease"/>
    <property type="match status" value="1"/>
</dbReference>
<feature type="transmembrane region" description="Helical" evidence="1">
    <location>
        <begin position="190"/>
        <end position="211"/>
    </location>
</feature>
<proteinExistence type="predicted"/>
<keyword evidence="1" id="KW-0812">Transmembrane</keyword>
<feature type="transmembrane region" description="Helical" evidence="1">
    <location>
        <begin position="157"/>
        <end position="178"/>
    </location>
</feature>
<evidence type="ECO:0008006" key="4">
    <source>
        <dbReference type="Google" id="ProtNLM"/>
    </source>
</evidence>
<reference evidence="2 3" key="1">
    <citation type="journal article" date="2016" name="Nat. Commun.">
        <title>Thousands of microbial genomes shed light on interconnected biogeochemical processes in an aquifer system.</title>
        <authorList>
            <person name="Anantharaman K."/>
            <person name="Brown C.T."/>
            <person name="Hug L.A."/>
            <person name="Sharon I."/>
            <person name="Castelle C.J."/>
            <person name="Probst A.J."/>
            <person name="Thomas B.C."/>
            <person name="Singh A."/>
            <person name="Wilkins M.J."/>
            <person name="Karaoz U."/>
            <person name="Brodie E.L."/>
            <person name="Williams K.H."/>
            <person name="Hubbard S.S."/>
            <person name="Banfield J.F."/>
        </authorList>
    </citation>
    <scope>NUCLEOTIDE SEQUENCE [LARGE SCALE GENOMIC DNA]</scope>
</reference>
<keyword evidence="1" id="KW-0472">Membrane</keyword>
<evidence type="ECO:0000313" key="2">
    <source>
        <dbReference type="EMBL" id="OHA08428.1"/>
    </source>
</evidence>
<dbReference type="AlphaFoldDB" id="A0A1G2L9X1"/>
<comment type="caution">
    <text evidence="2">The sequence shown here is derived from an EMBL/GenBank/DDBJ whole genome shotgun (WGS) entry which is preliminary data.</text>
</comment>
<protein>
    <recommendedName>
        <fullName evidence="4">Protease PrsW</fullName>
    </recommendedName>
</protein>
<feature type="transmembrane region" description="Helical" evidence="1">
    <location>
        <begin position="39"/>
        <end position="61"/>
    </location>
</feature>
<evidence type="ECO:0000313" key="3">
    <source>
        <dbReference type="Proteomes" id="UP000176705"/>
    </source>
</evidence>
<feature type="transmembrane region" description="Helical" evidence="1">
    <location>
        <begin position="6"/>
        <end position="27"/>
    </location>
</feature>
<gene>
    <name evidence="2" type="ORF">A3B37_00015</name>
</gene>
<evidence type="ECO:0000256" key="1">
    <source>
        <dbReference type="SAM" id="Phobius"/>
    </source>
</evidence>
<dbReference type="GO" id="GO:0008233">
    <property type="term" value="F:peptidase activity"/>
    <property type="evidence" value="ECO:0007669"/>
    <property type="project" value="InterPro"/>
</dbReference>
<accession>A0A1G2L9X1</accession>
<name>A0A1G2L9X1_9BACT</name>
<feature type="transmembrane region" description="Helical" evidence="1">
    <location>
        <begin position="117"/>
        <end position="137"/>
    </location>
</feature>
<dbReference type="InterPro" id="IPR026898">
    <property type="entry name" value="PrsW"/>
</dbReference>
<organism evidence="2 3">
    <name type="scientific">Candidatus Sungbacteria bacterium RIFCSPLOWO2_01_FULL_59_16</name>
    <dbReference type="NCBI Taxonomy" id="1802280"/>
    <lineage>
        <taxon>Bacteria</taxon>
        <taxon>Candidatus Sungiibacteriota</taxon>
    </lineage>
</organism>
<feature type="transmembrane region" description="Helical" evidence="1">
    <location>
        <begin position="73"/>
        <end position="92"/>
    </location>
</feature>
<dbReference type="EMBL" id="MHQS01000016">
    <property type="protein sequence ID" value="OHA08428.1"/>
    <property type="molecule type" value="Genomic_DNA"/>
</dbReference>
<feature type="transmembrane region" description="Helical" evidence="1">
    <location>
        <begin position="217"/>
        <end position="236"/>
    </location>
</feature>
<sequence>MSGPWLNLILALAGGFLPALIWLAFWLRQDAAHPEPKKLIITCFCLGAAAVPAALVLQTVFAKLLIGTGDLQAVVSSAPMLALAVIVLWALVEEGLKLAAAYAGGLFSKESDEPIDATVYLVAAALGFASLENVLYVAGPLLSGDLPGALLTGPLRFVGATTLHAAAAACLGAFAGFARFRRPGARLGMWVLGFLSAVALHVTFNAAIIRASDASPVAYAAAWVAALLAIVALEQVKAMRVEAVRRRTETTRD</sequence>
<keyword evidence="1" id="KW-1133">Transmembrane helix</keyword>
<dbReference type="STRING" id="1802280.A3B37_00015"/>